<sequence>MWYSMKNKLNCILLVVIGVLMIGSIVFGMAKPAVLNTKDQAIIAVKPGMTANDIGELLYNEKIINSVIMFRVMAKFHNMESSLQAGEYAFSKNMSLDQIVTMLAKGQTTYRQITIPEGYNVDQIAKLIKQKGFGDDTKFKKMAKIYTPYAYMTSSANASYKAEGYIFPNTYHIPRNTTEEQLLTLMVKEFDNQFTPTMRARAVELGLSVSDVITLASLVEKEAKLDGDRPIIAKIFMNRLKQDMPLQSCATIQYILGYPKPELSIEDTRIESPYNTYQHMGLPPGPIANPGGASINAVLYPSDADYLYFVADKEGAHHYSRTYQEHLDFIEKVSN</sequence>
<name>A0A644UZ21_9ZZZZ</name>
<evidence type="ECO:0000256" key="5">
    <source>
        <dbReference type="ARBA" id="ARBA00023239"/>
    </source>
</evidence>
<accession>A0A644UZ21</accession>
<evidence type="ECO:0000313" key="7">
    <source>
        <dbReference type="EMBL" id="MPL84328.1"/>
    </source>
</evidence>
<comment type="caution">
    <text evidence="7">The sequence shown here is derived from an EMBL/GenBank/DDBJ whole genome shotgun (WGS) entry which is preliminary data.</text>
</comment>
<evidence type="ECO:0000256" key="3">
    <source>
        <dbReference type="ARBA" id="ARBA00022989"/>
    </source>
</evidence>
<dbReference type="Gene3D" id="3.30.160.60">
    <property type="entry name" value="Classic Zinc Finger"/>
    <property type="match status" value="1"/>
</dbReference>
<dbReference type="AlphaFoldDB" id="A0A644UZ21"/>
<dbReference type="PANTHER" id="PTHR30518:SF2">
    <property type="entry name" value="ENDOLYTIC MUREIN TRANSGLYCOSYLASE"/>
    <property type="match status" value="1"/>
</dbReference>
<keyword evidence="6" id="KW-0961">Cell wall biogenesis/degradation</keyword>
<evidence type="ECO:0000256" key="4">
    <source>
        <dbReference type="ARBA" id="ARBA00023136"/>
    </source>
</evidence>
<evidence type="ECO:0000256" key="1">
    <source>
        <dbReference type="ARBA" id="ARBA00022475"/>
    </source>
</evidence>
<dbReference type="EC" id="4.2.2.-" evidence="7"/>
<keyword evidence="2" id="KW-0812">Transmembrane</keyword>
<dbReference type="GO" id="GO:0016829">
    <property type="term" value="F:lyase activity"/>
    <property type="evidence" value="ECO:0007669"/>
    <property type="project" value="UniProtKB-KW"/>
</dbReference>
<dbReference type="PANTHER" id="PTHR30518">
    <property type="entry name" value="ENDOLYTIC MUREIN TRANSGLYCOSYLASE"/>
    <property type="match status" value="1"/>
</dbReference>
<evidence type="ECO:0000256" key="2">
    <source>
        <dbReference type="ARBA" id="ARBA00022692"/>
    </source>
</evidence>
<dbReference type="CDD" id="cd08010">
    <property type="entry name" value="MltG_like"/>
    <property type="match status" value="1"/>
</dbReference>
<reference evidence="7" key="1">
    <citation type="submission" date="2019-08" db="EMBL/GenBank/DDBJ databases">
        <authorList>
            <person name="Kucharzyk K."/>
            <person name="Murdoch R.W."/>
            <person name="Higgins S."/>
            <person name="Loffler F."/>
        </authorList>
    </citation>
    <scope>NUCLEOTIDE SEQUENCE</scope>
</reference>
<dbReference type="NCBIfam" id="TIGR00247">
    <property type="entry name" value="endolytic transglycosylase MltG"/>
    <property type="match status" value="1"/>
</dbReference>
<keyword evidence="1" id="KW-1003">Cell membrane</keyword>
<keyword evidence="3" id="KW-1133">Transmembrane helix</keyword>
<dbReference type="EMBL" id="VSSQ01000188">
    <property type="protein sequence ID" value="MPL84328.1"/>
    <property type="molecule type" value="Genomic_DNA"/>
</dbReference>
<dbReference type="Gene3D" id="3.30.1490.480">
    <property type="entry name" value="Endolytic murein transglycosylase"/>
    <property type="match status" value="1"/>
</dbReference>
<dbReference type="InterPro" id="IPR003770">
    <property type="entry name" value="MLTG-like"/>
</dbReference>
<keyword evidence="4" id="KW-0472">Membrane</keyword>
<keyword evidence="5 7" id="KW-0456">Lyase</keyword>
<evidence type="ECO:0000256" key="6">
    <source>
        <dbReference type="ARBA" id="ARBA00023316"/>
    </source>
</evidence>
<dbReference type="GO" id="GO:0071555">
    <property type="term" value="P:cell wall organization"/>
    <property type="evidence" value="ECO:0007669"/>
    <property type="project" value="UniProtKB-KW"/>
</dbReference>
<gene>
    <name evidence="7" type="primary">mltG_9</name>
    <name evidence="7" type="ORF">SDC9_30293</name>
</gene>
<organism evidence="7">
    <name type="scientific">bioreactor metagenome</name>
    <dbReference type="NCBI Taxonomy" id="1076179"/>
    <lineage>
        <taxon>unclassified sequences</taxon>
        <taxon>metagenomes</taxon>
        <taxon>ecological metagenomes</taxon>
    </lineage>
</organism>
<dbReference type="Pfam" id="PF02618">
    <property type="entry name" value="YceG"/>
    <property type="match status" value="1"/>
</dbReference>
<protein>
    <submittedName>
        <fullName evidence="7">Endolytic murein transglycosylase</fullName>
        <ecNumber evidence="7">4.2.2.-</ecNumber>
    </submittedName>
</protein>
<proteinExistence type="inferred from homology"/>
<dbReference type="HAMAP" id="MF_02065">
    <property type="entry name" value="MltG"/>
    <property type="match status" value="1"/>
</dbReference>